<dbReference type="InterPro" id="IPR048365">
    <property type="entry name" value="TNP-like_RNaseH_N"/>
</dbReference>
<protein>
    <submittedName>
        <fullName evidence="3">Uncharacterized protein</fullName>
    </submittedName>
</protein>
<organism evidence="3 4">
    <name type="scientific">Oedothorax gibbosus</name>
    <dbReference type="NCBI Taxonomy" id="931172"/>
    <lineage>
        <taxon>Eukaryota</taxon>
        <taxon>Metazoa</taxon>
        <taxon>Ecdysozoa</taxon>
        <taxon>Arthropoda</taxon>
        <taxon>Chelicerata</taxon>
        <taxon>Arachnida</taxon>
        <taxon>Araneae</taxon>
        <taxon>Araneomorphae</taxon>
        <taxon>Entelegynae</taxon>
        <taxon>Araneoidea</taxon>
        <taxon>Linyphiidae</taxon>
        <taxon>Erigoninae</taxon>
        <taxon>Oedothorax</taxon>
    </lineage>
</organism>
<comment type="caution">
    <text evidence="3">The sequence shown here is derived from an EMBL/GenBank/DDBJ whole genome shotgun (WGS) entry which is preliminary data.</text>
</comment>
<feature type="domain" description="Transposable element P transposase-like RNase H" evidence="1">
    <location>
        <begin position="1"/>
        <end position="99"/>
    </location>
</feature>
<proteinExistence type="predicted"/>
<evidence type="ECO:0000313" key="4">
    <source>
        <dbReference type="Proteomes" id="UP000827092"/>
    </source>
</evidence>
<dbReference type="Pfam" id="PF21787">
    <property type="entry name" value="TNP-like_RNaseH_N"/>
    <property type="match status" value="1"/>
</dbReference>
<sequence length="270" mass="30407">MAVKEGLTYCPRRDCVEGLETTNVNPEQDVKPLRASHALVFMARGIKKNWKQVLGYFFTSKGASKNVDTVKWVTQSIDILKGCNLKVITTVCDQGPANLVGNETQRKMTASWDQIEKLYEHDNEQVLSHSVASALSLLSSGLMTPGFGAESYFTAEFVGTMNFLFDSLNSKVPYSNKPHHGAARTDSGHLELWQSMVSWIETWEFRDARGKKISPASKKGWIMTLRAMEGIWKSLEGYQMKYLLLNRFNQDCLENTLSFRRRRGGGPGHS</sequence>
<accession>A0AAV6U914</accession>
<dbReference type="EMBL" id="JAFNEN010000559">
    <property type="protein sequence ID" value="KAG8180572.1"/>
    <property type="molecule type" value="Genomic_DNA"/>
</dbReference>
<gene>
    <name evidence="3" type="ORF">JTE90_018191</name>
</gene>
<dbReference type="Proteomes" id="UP000827092">
    <property type="component" value="Unassembled WGS sequence"/>
</dbReference>
<evidence type="ECO:0000313" key="3">
    <source>
        <dbReference type="EMBL" id="KAG8180572.1"/>
    </source>
</evidence>
<evidence type="ECO:0000259" key="2">
    <source>
        <dbReference type="Pfam" id="PF21788"/>
    </source>
</evidence>
<evidence type="ECO:0000259" key="1">
    <source>
        <dbReference type="Pfam" id="PF21787"/>
    </source>
</evidence>
<dbReference type="AlphaFoldDB" id="A0AAV6U914"/>
<dbReference type="Pfam" id="PF21788">
    <property type="entry name" value="TNP-like_GBD"/>
    <property type="match status" value="1"/>
</dbReference>
<feature type="domain" description="Transposable element P transposase-like GTP-binding insertion" evidence="2">
    <location>
        <begin position="125"/>
        <end position="177"/>
    </location>
</feature>
<reference evidence="3 4" key="1">
    <citation type="journal article" date="2022" name="Nat. Ecol. Evol.">
        <title>A masculinizing supergene underlies an exaggerated male reproductive morph in a spider.</title>
        <authorList>
            <person name="Hendrickx F."/>
            <person name="De Corte Z."/>
            <person name="Sonet G."/>
            <person name="Van Belleghem S.M."/>
            <person name="Kostlbacher S."/>
            <person name="Vangestel C."/>
        </authorList>
    </citation>
    <scope>NUCLEOTIDE SEQUENCE [LARGE SCALE GENOMIC DNA]</scope>
    <source>
        <strain evidence="3">W744_W776</strain>
    </source>
</reference>
<keyword evidence="4" id="KW-1185">Reference proteome</keyword>
<name>A0AAV6U914_9ARAC</name>
<dbReference type="InterPro" id="IPR048366">
    <property type="entry name" value="TNP-like_GBD"/>
</dbReference>